<dbReference type="GO" id="GO:0055085">
    <property type="term" value="P:transmembrane transport"/>
    <property type="evidence" value="ECO:0007669"/>
    <property type="project" value="InterPro"/>
</dbReference>
<feature type="transmembrane region" description="Helical" evidence="7">
    <location>
        <begin position="20"/>
        <end position="40"/>
    </location>
</feature>
<keyword evidence="3" id="KW-1003">Cell membrane</keyword>
<dbReference type="Gene3D" id="1.10.3720.10">
    <property type="entry name" value="MetI-like"/>
    <property type="match status" value="1"/>
</dbReference>
<dbReference type="InterPro" id="IPR000515">
    <property type="entry name" value="MetI-like"/>
</dbReference>
<evidence type="ECO:0000259" key="8">
    <source>
        <dbReference type="PROSITE" id="PS50928"/>
    </source>
</evidence>
<dbReference type="PANTHER" id="PTHR43386:SF25">
    <property type="entry name" value="PEPTIDE ABC TRANSPORTER PERMEASE PROTEIN"/>
    <property type="match status" value="1"/>
</dbReference>
<feature type="domain" description="ABC transmembrane type-1" evidence="8">
    <location>
        <begin position="80"/>
        <end position="269"/>
    </location>
</feature>
<proteinExistence type="inferred from homology"/>
<dbReference type="RefSeq" id="WP_246214137.1">
    <property type="nucleotide sequence ID" value="NZ_BAAAMZ010000001.1"/>
</dbReference>
<reference evidence="9 10" key="1">
    <citation type="submission" date="2019-06" db="EMBL/GenBank/DDBJ databases">
        <title>Sequencing the genomes of 1000 actinobacteria strains.</title>
        <authorList>
            <person name="Klenk H.-P."/>
        </authorList>
    </citation>
    <scope>NUCLEOTIDE SEQUENCE [LARGE SCALE GENOMIC DNA]</scope>
    <source>
        <strain evidence="9 10">DSM 44826</strain>
    </source>
</reference>
<protein>
    <submittedName>
        <fullName evidence="9">Peptide/nickel transport system permease protein</fullName>
    </submittedName>
</protein>
<evidence type="ECO:0000313" key="9">
    <source>
        <dbReference type="EMBL" id="TWF73634.1"/>
    </source>
</evidence>
<dbReference type="InterPro" id="IPR050366">
    <property type="entry name" value="BP-dependent_transpt_permease"/>
</dbReference>
<evidence type="ECO:0000256" key="4">
    <source>
        <dbReference type="ARBA" id="ARBA00022692"/>
    </source>
</evidence>
<evidence type="ECO:0000256" key="6">
    <source>
        <dbReference type="ARBA" id="ARBA00023136"/>
    </source>
</evidence>
<keyword evidence="4 7" id="KW-0812">Transmembrane</keyword>
<comment type="caution">
    <text evidence="9">The sequence shown here is derived from an EMBL/GenBank/DDBJ whole genome shotgun (WGS) entry which is preliminary data.</text>
</comment>
<dbReference type="GO" id="GO:0005886">
    <property type="term" value="C:plasma membrane"/>
    <property type="evidence" value="ECO:0007669"/>
    <property type="project" value="UniProtKB-SubCell"/>
</dbReference>
<evidence type="ECO:0000256" key="7">
    <source>
        <dbReference type="RuleBase" id="RU363032"/>
    </source>
</evidence>
<evidence type="ECO:0000256" key="3">
    <source>
        <dbReference type="ARBA" id="ARBA00022475"/>
    </source>
</evidence>
<accession>A0A561SFH8</accession>
<dbReference type="SUPFAM" id="SSF161098">
    <property type="entry name" value="MetI-like"/>
    <property type="match status" value="1"/>
</dbReference>
<dbReference type="InterPro" id="IPR035906">
    <property type="entry name" value="MetI-like_sf"/>
</dbReference>
<comment type="similarity">
    <text evidence="7">Belongs to the binding-protein-dependent transport system permease family.</text>
</comment>
<dbReference type="CDD" id="cd06261">
    <property type="entry name" value="TM_PBP2"/>
    <property type="match status" value="1"/>
</dbReference>
<name>A0A561SFH8_9ACTN</name>
<feature type="transmembrane region" description="Helical" evidence="7">
    <location>
        <begin position="83"/>
        <end position="107"/>
    </location>
</feature>
<dbReference type="Pfam" id="PF00528">
    <property type="entry name" value="BPD_transp_1"/>
    <property type="match status" value="1"/>
</dbReference>
<dbReference type="PROSITE" id="PS50928">
    <property type="entry name" value="ABC_TM1"/>
    <property type="match status" value="1"/>
</dbReference>
<organism evidence="9 10">
    <name type="scientific">Kitasatospora viridis</name>
    <dbReference type="NCBI Taxonomy" id="281105"/>
    <lineage>
        <taxon>Bacteria</taxon>
        <taxon>Bacillati</taxon>
        <taxon>Actinomycetota</taxon>
        <taxon>Actinomycetes</taxon>
        <taxon>Kitasatosporales</taxon>
        <taxon>Streptomycetaceae</taxon>
        <taxon>Kitasatospora</taxon>
    </lineage>
</organism>
<gene>
    <name evidence="9" type="ORF">FHX73_15247</name>
</gene>
<feature type="transmembrane region" description="Helical" evidence="7">
    <location>
        <begin position="201"/>
        <end position="226"/>
    </location>
</feature>
<comment type="subcellular location">
    <subcellularLocation>
        <location evidence="1 7">Cell membrane</location>
        <topology evidence="1 7">Multi-pass membrane protein</topology>
    </subcellularLocation>
</comment>
<keyword evidence="10" id="KW-1185">Reference proteome</keyword>
<evidence type="ECO:0000313" key="10">
    <source>
        <dbReference type="Proteomes" id="UP000317940"/>
    </source>
</evidence>
<feature type="transmembrane region" description="Helical" evidence="7">
    <location>
        <begin position="246"/>
        <end position="269"/>
    </location>
</feature>
<evidence type="ECO:0000256" key="5">
    <source>
        <dbReference type="ARBA" id="ARBA00022989"/>
    </source>
</evidence>
<keyword evidence="2 7" id="KW-0813">Transport</keyword>
<keyword evidence="6 7" id="KW-0472">Membrane</keyword>
<dbReference type="Proteomes" id="UP000317940">
    <property type="component" value="Unassembled WGS sequence"/>
</dbReference>
<keyword evidence="5 7" id="KW-1133">Transmembrane helix</keyword>
<dbReference type="AlphaFoldDB" id="A0A561SFH8"/>
<dbReference type="EMBL" id="VIWT01000005">
    <property type="protein sequence ID" value="TWF73634.1"/>
    <property type="molecule type" value="Genomic_DNA"/>
</dbReference>
<evidence type="ECO:0000256" key="2">
    <source>
        <dbReference type="ARBA" id="ARBA00022448"/>
    </source>
</evidence>
<evidence type="ECO:0000256" key="1">
    <source>
        <dbReference type="ARBA" id="ARBA00004651"/>
    </source>
</evidence>
<dbReference type="PANTHER" id="PTHR43386">
    <property type="entry name" value="OLIGOPEPTIDE TRANSPORT SYSTEM PERMEASE PROTEIN APPC"/>
    <property type="match status" value="1"/>
</dbReference>
<sequence length="281" mass="28801">MTTTSVPQARRRVQLPPPGVLVAGAVLLLILLAGLFPDLLTGLSPTATDPVNALQGPGSAHLLGTDQLGRDVFSRLVHGAGPALALGFGSTVIAVVGGAVVGLAAALGGRFADQLLMRAADVLLALPATLLALLVIAVLGTGTGNLVLAIGLALVPGYGRMVRSEALLVRRSGYVEAAVVLGVPRWRLILRHVLPNSLAPLLTLATVGFGTALIAASGLSFLGLGPRPPSPEWGAMLSEGRSFLETAWWLGVFPGAAVTVTVAAVTVVGRHLQQRFTRRAL</sequence>